<protein>
    <submittedName>
        <fullName evidence="3">LAS seventeen-binding protein 3</fullName>
    </submittedName>
</protein>
<proteinExistence type="predicted"/>
<feature type="region of interest" description="Disordered" evidence="1">
    <location>
        <begin position="814"/>
        <end position="881"/>
    </location>
</feature>
<comment type="caution">
    <text evidence="3">The sequence shown here is derived from an EMBL/GenBank/DDBJ whole genome shotgun (WGS) entry which is preliminary data.</text>
</comment>
<dbReference type="InterPro" id="IPR036034">
    <property type="entry name" value="PDZ_sf"/>
</dbReference>
<feature type="compositionally biased region" description="Basic residues" evidence="1">
    <location>
        <begin position="1256"/>
        <end position="1282"/>
    </location>
</feature>
<dbReference type="OrthoDB" id="443981at2759"/>
<feature type="compositionally biased region" description="Low complexity" evidence="1">
    <location>
        <begin position="823"/>
        <end position="832"/>
    </location>
</feature>
<feature type="region of interest" description="Disordered" evidence="1">
    <location>
        <begin position="1235"/>
        <end position="1282"/>
    </location>
</feature>
<gene>
    <name evidence="3" type="ORF">SEMRO_30_G019950.1</name>
</gene>
<organism evidence="3 4">
    <name type="scientific">Seminavis robusta</name>
    <dbReference type="NCBI Taxonomy" id="568900"/>
    <lineage>
        <taxon>Eukaryota</taxon>
        <taxon>Sar</taxon>
        <taxon>Stramenopiles</taxon>
        <taxon>Ochrophyta</taxon>
        <taxon>Bacillariophyta</taxon>
        <taxon>Bacillariophyceae</taxon>
        <taxon>Bacillariophycidae</taxon>
        <taxon>Naviculales</taxon>
        <taxon>Naviculaceae</taxon>
        <taxon>Seminavis</taxon>
    </lineage>
</organism>
<dbReference type="SUPFAM" id="SSF50156">
    <property type="entry name" value="PDZ domain-like"/>
    <property type="match status" value="1"/>
</dbReference>
<evidence type="ECO:0000256" key="1">
    <source>
        <dbReference type="SAM" id="MobiDB-lite"/>
    </source>
</evidence>
<evidence type="ECO:0000259" key="2">
    <source>
        <dbReference type="Pfam" id="PF04366"/>
    </source>
</evidence>
<dbReference type="Pfam" id="PF04366">
    <property type="entry name" value="Ysc84"/>
    <property type="match status" value="1"/>
</dbReference>
<dbReference type="PANTHER" id="PTHR15629:SF2">
    <property type="entry name" value="SH3 DOMAIN-CONTAINING YSC84-LIKE PROTEIN 1"/>
    <property type="match status" value="1"/>
</dbReference>
<dbReference type="Proteomes" id="UP001153069">
    <property type="component" value="Unassembled WGS sequence"/>
</dbReference>
<sequence>MSFFTRFTKEASNAFHDMYGNVCLGDDAGKSARLTLVLKPHANPTSSKAAKLNLGMTFLEVNGRAYVQSVIPGSQAARAGVMPQDAIQFATVFKEEWVQEEHDQQSLSEESLLDATELATQHALQAEASGVRITYDGLRKVLAEAIDPTQSAFVSPPTHKDKTPWHHGPPIPSTVNICVPQSDADGFVYNDSNRPSSPFRVDLPRPVIFVFRRTRQRKSLHHMGMLLPGFRLDDECDFASSLVKRLAPTADMETPIPDTWEELVHDGTDWLLGSGSMLPPKMKALQANGPIREEGEHSIPLDSFERERATKLADLRSKMAAEAMQVDRTDDVEAATIRGMIQKAVGLAFVRASKVVLGVSVHGGSGIVISRLSDGTWSAPSAIGTWGLGLGLQFGLEVAEYIFILQTQDSLDHFRSGGSFTIGGNIGAAVAGMGREAYGAASAGGGCGGGEVIKDDEYNDNDSNEHEKKSNVGIAPIVAYAKSQGLYIGVSLEGSRIFARNDINSRTYKFTCGRDVSAYDVLSGKVPTPPEAEDLYAALHSVEFTHEMSCLPRPPEVLRKDSPNAWFYDRSTLGDGAPIKQDPFNFLSTLSKKNAEACETFETQFKKFMYGGVSVQRLLPNTESRTGRTCRERRTMWLMLPEVGSLRLGFVSKLSDGESCVSNKSSTMRARQNDSNRHSMTEGDLVTVESEEVTLDSALYTDKDGASTIGQIRTGNVQLSQKHSVALTDLTLLSHDPLVPIKFNPDDQTEHLRVISLQDVSGTSLLFLANNFREAELLMCGLKLLLERETARLGVRGGLPISALGGRVLDGAMSPTAARGFRDTPSSSTTSGGRRRKGSRQMSGYASSEVEEFDDSGGEEGSQNPSKYLPEGRKSWGRVPGRSYMRGQAAAMKGSQKSGTNESGVPQYVHGQLLVRDVAKKVRLPLPLPLCRVLLLDSTSPVIARWEKDRGDMNFDHTLWTFPPATPRELERHASEHSLIATGSMCGAHRTSAFDRMRNGSWVRLSETQIVDADDSEKLAITVSERMPRRGFSIKIRILLRAIKDNACEATVFAEIRPVGKDMSNQAAVHRAFLLVFNEIASRYGEEAGGLMAGFLSVIDTMGNDGKPTMDGAEKGRHFSNNSSSGSEEKKSDTPTSKQSRKSNSKNSGLVSFEDMLKTGRTSPELINTERPSTPSLQREIPEPDQSKRLAAKSKPAPHANEFVPVPELEDELLAPQEPVLIEVKPLPKIRLSLMPAPREEDEENDSSSFSPPTQKSRRRKSSSKRKPSSSWRKSGRHKNKA</sequence>
<evidence type="ECO:0000313" key="4">
    <source>
        <dbReference type="Proteomes" id="UP001153069"/>
    </source>
</evidence>
<name>A0A9N8H104_9STRA</name>
<dbReference type="GO" id="GO:0035091">
    <property type="term" value="F:phosphatidylinositol binding"/>
    <property type="evidence" value="ECO:0007669"/>
    <property type="project" value="TreeGrafter"/>
</dbReference>
<dbReference type="InterPro" id="IPR007461">
    <property type="entry name" value="Ysc84_actin-binding"/>
</dbReference>
<dbReference type="InterPro" id="IPR051702">
    <property type="entry name" value="SH3_domain_YSC84-like"/>
</dbReference>
<evidence type="ECO:0000313" key="3">
    <source>
        <dbReference type="EMBL" id="CAB9498053.1"/>
    </source>
</evidence>
<feature type="compositionally biased region" description="Acidic residues" evidence="1">
    <location>
        <begin position="849"/>
        <end position="858"/>
    </location>
</feature>
<dbReference type="EMBL" id="CAICTM010000030">
    <property type="protein sequence ID" value="CAB9498053.1"/>
    <property type="molecule type" value="Genomic_DNA"/>
</dbReference>
<keyword evidence="4" id="KW-1185">Reference proteome</keyword>
<feature type="domain" description="Ysc84 actin-binding" evidence="2">
    <location>
        <begin position="387"/>
        <end position="541"/>
    </location>
</feature>
<feature type="compositionally biased region" description="Polar residues" evidence="1">
    <location>
        <begin position="1160"/>
        <end position="1177"/>
    </location>
</feature>
<feature type="region of interest" description="Disordered" evidence="1">
    <location>
        <begin position="1106"/>
        <end position="1203"/>
    </location>
</feature>
<accession>A0A9N8H104</accession>
<reference evidence="3" key="1">
    <citation type="submission" date="2020-06" db="EMBL/GenBank/DDBJ databases">
        <authorList>
            <consortium name="Plant Systems Biology data submission"/>
        </authorList>
    </citation>
    <scope>NUCLEOTIDE SEQUENCE</scope>
    <source>
        <strain evidence="3">D6</strain>
    </source>
</reference>
<dbReference type="PANTHER" id="PTHR15629">
    <property type="entry name" value="SH3YL1 PROTEIN"/>
    <property type="match status" value="1"/>
</dbReference>